<evidence type="ECO:0000313" key="3">
    <source>
        <dbReference type="Proteomes" id="UP001593833"/>
    </source>
</evidence>
<dbReference type="Proteomes" id="UP001593833">
    <property type="component" value="Unassembled WGS sequence"/>
</dbReference>
<organism evidence="2 3">
    <name type="scientific">Eiseniibacteriota bacterium</name>
    <dbReference type="NCBI Taxonomy" id="2212470"/>
    <lineage>
        <taxon>Bacteria</taxon>
        <taxon>Candidatus Eiseniibacteriota</taxon>
    </lineage>
</organism>
<accession>A0ABV6YJN9</accession>
<gene>
    <name evidence="2" type="ORF">ACFL6M_02940</name>
</gene>
<dbReference type="GO" id="GO:0016787">
    <property type="term" value="F:hydrolase activity"/>
    <property type="evidence" value="ECO:0007669"/>
    <property type="project" value="UniProtKB-KW"/>
</dbReference>
<reference evidence="2 3" key="1">
    <citation type="submission" date="2024-09" db="EMBL/GenBank/DDBJ databases">
        <authorList>
            <person name="D'Angelo T."/>
        </authorList>
    </citation>
    <scope>NUCLEOTIDE SEQUENCE [LARGE SCALE GENOMIC DNA]</scope>
    <source>
        <strain evidence="2">SAG AM-320-E07</strain>
    </source>
</reference>
<dbReference type="PANTHER" id="PTHR43283:SF7">
    <property type="entry name" value="BETA-LACTAMASE-RELATED DOMAIN-CONTAINING PROTEIN"/>
    <property type="match status" value="1"/>
</dbReference>
<dbReference type="EC" id="3.-.-.-" evidence="2"/>
<dbReference type="InterPro" id="IPR050789">
    <property type="entry name" value="Diverse_Enzym_Activities"/>
</dbReference>
<evidence type="ECO:0000313" key="2">
    <source>
        <dbReference type="EMBL" id="MFC1572534.1"/>
    </source>
</evidence>
<keyword evidence="3" id="KW-1185">Reference proteome</keyword>
<protein>
    <submittedName>
        <fullName evidence="2">Serine hydrolase domain-containing protein</fullName>
        <ecNumber evidence="2">3.-.-.-</ecNumber>
    </submittedName>
</protein>
<proteinExistence type="predicted"/>
<dbReference type="Gene3D" id="3.40.710.10">
    <property type="entry name" value="DD-peptidase/beta-lactamase superfamily"/>
    <property type="match status" value="1"/>
</dbReference>
<dbReference type="EMBL" id="JBHPKH010000020">
    <property type="protein sequence ID" value="MFC1572534.1"/>
    <property type="molecule type" value="Genomic_DNA"/>
</dbReference>
<name>A0ABV6YJN9_UNCEI</name>
<dbReference type="SUPFAM" id="SSF56601">
    <property type="entry name" value="beta-lactamase/transpeptidase-like"/>
    <property type="match status" value="1"/>
</dbReference>
<dbReference type="InterPro" id="IPR012338">
    <property type="entry name" value="Beta-lactam/transpept-like"/>
</dbReference>
<keyword evidence="2" id="KW-0378">Hydrolase</keyword>
<sequence length="359" mass="40404">MTTISARIREIVEKHHRERLFSGVIDVRQGNAQICVVASGLASHTHGIFNQENTRFQTASGCKIFTAVAICQLVESRLLSFETRLGDCLNVVFPNFDPNVTVHHLLTHSSGITSYFEEDVDPDYEKVWHDHPVYRMRNPADFLPLFQDKPMKFTPGDRFEYNDGGFILLGLIVERCSGMAFTSYVQESIFDPCGMQDSGYFATDQLPERTAESYIHDAETDTWRSNIFAVPIVGGPDGGAYTTAADMALFWQALLGDQLLEPSTRERMMTPLLDAHVEGEHLFYGYGIWMLKPADIVTMYYVTGWDPGVAQFSAYHPQEDVLITILGNTNRPIMRIHAEIIELIREADLGLKLVKGGQV</sequence>
<feature type="domain" description="Beta-lactamase-related" evidence="1">
    <location>
        <begin position="19"/>
        <end position="333"/>
    </location>
</feature>
<evidence type="ECO:0000259" key="1">
    <source>
        <dbReference type="Pfam" id="PF00144"/>
    </source>
</evidence>
<comment type="caution">
    <text evidence="2">The sequence shown here is derived from an EMBL/GenBank/DDBJ whole genome shotgun (WGS) entry which is preliminary data.</text>
</comment>
<dbReference type="Pfam" id="PF00144">
    <property type="entry name" value="Beta-lactamase"/>
    <property type="match status" value="1"/>
</dbReference>
<dbReference type="PANTHER" id="PTHR43283">
    <property type="entry name" value="BETA-LACTAMASE-RELATED"/>
    <property type="match status" value="1"/>
</dbReference>
<dbReference type="InterPro" id="IPR001466">
    <property type="entry name" value="Beta-lactam-related"/>
</dbReference>